<evidence type="ECO:0000313" key="3">
    <source>
        <dbReference type="Proteomes" id="UP000051260"/>
    </source>
</evidence>
<dbReference type="PROSITE" id="PS50206">
    <property type="entry name" value="RHODANESE_3"/>
    <property type="match status" value="1"/>
</dbReference>
<evidence type="ECO:0000259" key="1">
    <source>
        <dbReference type="PROSITE" id="PS50206"/>
    </source>
</evidence>
<dbReference type="RefSeq" id="WP_058279901.1">
    <property type="nucleotide sequence ID" value="NZ_CYUD01000001.1"/>
</dbReference>
<dbReference type="SMART" id="SM00450">
    <property type="entry name" value="RHOD"/>
    <property type="match status" value="1"/>
</dbReference>
<dbReference type="CDD" id="cd00158">
    <property type="entry name" value="RHOD"/>
    <property type="match status" value="1"/>
</dbReference>
<keyword evidence="3" id="KW-1185">Reference proteome</keyword>
<reference evidence="3" key="1">
    <citation type="submission" date="2015-09" db="EMBL/GenBank/DDBJ databases">
        <authorList>
            <person name="Rodrigo-Torres L."/>
            <person name="Arahal D.R."/>
        </authorList>
    </citation>
    <scope>NUCLEOTIDE SEQUENCE [LARGE SCALE GENOMIC DNA]</scope>
    <source>
        <strain evidence="3">CECT 5091</strain>
    </source>
</reference>
<dbReference type="Gene3D" id="3.40.250.10">
    <property type="entry name" value="Rhodanese-like domain"/>
    <property type="match status" value="1"/>
</dbReference>
<accession>A0A0P1I8Y3</accession>
<organism evidence="2 3">
    <name type="scientific">Ruegeria denitrificans</name>
    <dbReference type="NCBI Taxonomy" id="1715692"/>
    <lineage>
        <taxon>Bacteria</taxon>
        <taxon>Pseudomonadati</taxon>
        <taxon>Pseudomonadota</taxon>
        <taxon>Alphaproteobacteria</taxon>
        <taxon>Rhodobacterales</taxon>
        <taxon>Roseobacteraceae</taxon>
        <taxon>Ruegeria</taxon>
    </lineage>
</organism>
<dbReference type="InterPro" id="IPR001763">
    <property type="entry name" value="Rhodanese-like_dom"/>
</dbReference>
<gene>
    <name evidence="2" type="ORF">RUE5091_00067</name>
</gene>
<dbReference type="EMBL" id="CYUD01000001">
    <property type="protein sequence ID" value="CUJ83078.1"/>
    <property type="molecule type" value="Genomic_DNA"/>
</dbReference>
<dbReference type="AlphaFoldDB" id="A0A0P1I8Y3"/>
<dbReference type="SUPFAM" id="SSF52821">
    <property type="entry name" value="Rhodanese/Cell cycle control phosphatase"/>
    <property type="match status" value="1"/>
</dbReference>
<feature type="domain" description="Rhodanese" evidence="1">
    <location>
        <begin position="28"/>
        <end position="121"/>
    </location>
</feature>
<proteinExistence type="predicted"/>
<dbReference type="STRING" id="1715692.RUE5091_00067"/>
<dbReference type="Pfam" id="PF00581">
    <property type="entry name" value="Rhodanese"/>
    <property type="match status" value="1"/>
</dbReference>
<sequence length="121" mass="12769">MTSCSNNGSVTRSSATPISAKKAHSYFGRAGVEFVDPRPAEIIAETTGKIPGARSISISDAEAGNLPPAFGDRTIHVVATCQAGPMASKLAEVFTRQGFPNVSWIEGGTQAWIDEGYEVIR</sequence>
<dbReference type="InterPro" id="IPR036873">
    <property type="entry name" value="Rhodanese-like_dom_sf"/>
</dbReference>
<dbReference type="Proteomes" id="UP000051260">
    <property type="component" value="Unassembled WGS sequence"/>
</dbReference>
<name>A0A0P1I8Y3_9RHOB</name>
<evidence type="ECO:0000313" key="2">
    <source>
        <dbReference type="EMBL" id="CUJ83078.1"/>
    </source>
</evidence>
<protein>
    <submittedName>
        <fullName evidence="2">Molybdopterin biosynthesis protein MoeB</fullName>
    </submittedName>
</protein>